<sequence>MNWEIKNMLVCPDSGTAYAVAASPGDLDIIVWYKGSYFLRPGNMLTTSDLGLFVNGRQRDIELISCFPYTNSLWLYFQVRTECPGNNNQLLTNCPCEARCLFPYCPYGVPHNTPCLVT</sequence>
<comment type="caution">
    <text evidence="2">The sequence shown here is derived from an EMBL/GenBank/DDBJ whole genome shotgun (WGS) entry which is preliminary data.</text>
</comment>
<gene>
    <name evidence="2" type="primary">iraM</name>
    <name evidence="1" type="ORF">C7387_1145</name>
    <name evidence="2" type="ORF">NCTC11967_01098</name>
</gene>
<dbReference type="RefSeq" id="WP_071777536.1">
    <property type="nucleotide sequence ID" value="NZ_CABKQJ010000016.1"/>
</dbReference>
<dbReference type="InterPro" id="IPR044854">
    <property type="entry name" value="IraM/PmrD"/>
</dbReference>
<evidence type="ECO:0000313" key="4">
    <source>
        <dbReference type="Proteomes" id="UP000267341"/>
    </source>
</evidence>
<reference evidence="1 4" key="2">
    <citation type="submission" date="2018-10" db="EMBL/GenBank/DDBJ databases">
        <title>Genomic Encyclopedia of Type Strains, Phase IV (KMG-IV): sequencing the most valuable type-strain genomes for metagenomic binning, comparative biology and taxonomic classification.</title>
        <authorList>
            <person name="Goeker M."/>
        </authorList>
    </citation>
    <scope>NUCLEOTIDE SEQUENCE [LARGE SCALE GENOMIC DNA]</scope>
    <source>
        <strain evidence="1 4">DSM 5079</strain>
    </source>
</reference>
<protein>
    <submittedName>
        <fullName evidence="2">Enhancing lycopene biosynthesis protein 1</fullName>
    </submittedName>
</protein>
<dbReference type="EMBL" id="UAVL01000001">
    <property type="protein sequence ID" value="SQA61191.1"/>
    <property type="molecule type" value="Genomic_DNA"/>
</dbReference>
<accession>A0AB38FTR1</accession>
<reference evidence="2 3" key="1">
    <citation type="submission" date="2018-06" db="EMBL/GenBank/DDBJ databases">
        <authorList>
            <consortium name="Pathogen Informatics"/>
            <person name="Doyle S."/>
        </authorList>
    </citation>
    <scope>NUCLEOTIDE SEQUENCE [LARGE SCALE GENOMIC DNA]</scope>
    <source>
        <strain evidence="2 3">NCTC11967</strain>
    </source>
</reference>
<evidence type="ECO:0000313" key="2">
    <source>
        <dbReference type="EMBL" id="SQA61191.1"/>
    </source>
</evidence>
<dbReference type="EMBL" id="RBIZ01000003">
    <property type="protein sequence ID" value="RKR64447.1"/>
    <property type="molecule type" value="Genomic_DNA"/>
</dbReference>
<evidence type="ECO:0000313" key="3">
    <source>
        <dbReference type="Proteomes" id="UP000251313"/>
    </source>
</evidence>
<dbReference type="Proteomes" id="UP000267341">
    <property type="component" value="Unassembled WGS sequence"/>
</dbReference>
<dbReference type="GeneID" id="66906570"/>
<name>A0AB38FTR1_9ENTR</name>
<organism evidence="2 3">
    <name type="scientific">Yokenella regensburgei</name>
    <dbReference type="NCBI Taxonomy" id="158877"/>
    <lineage>
        <taxon>Bacteria</taxon>
        <taxon>Pseudomonadati</taxon>
        <taxon>Pseudomonadota</taxon>
        <taxon>Gammaproteobacteria</taxon>
        <taxon>Enterobacterales</taxon>
        <taxon>Enterobacteriaceae</taxon>
        <taxon>Yokenella</taxon>
    </lineage>
</organism>
<proteinExistence type="predicted"/>
<keyword evidence="4" id="KW-1185">Reference proteome</keyword>
<dbReference type="Proteomes" id="UP000251313">
    <property type="component" value="Unassembled WGS sequence"/>
</dbReference>
<dbReference type="AlphaFoldDB" id="A0AB38FTR1"/>
<dbReference type="Pfam" id="PF11183">
    <property type="entry name" value="PmrD"/>
    <property type="match status" value="1"/>
</dbReference>
<evidence type="ECO:0000313" key="1">
    <source>
        <dbReference type="EMBL" id="RKR64447.1"/>
    </source>
</evidence>